<gene>
    <name evidence="1" type="ORF">KY290_026299</name>
</gene>
<sequence length="105" mass="11733">MGLQPLGLPLSLQEARRDEIAPLINNKREALERKEKAEKKDAFIPRDAGACLRTETADIRMAYGAAYPKTSTPSYIEVSSAGSENLDRHDRKRGQLCLRLCSCTR</sequence>
<protein>
    <submittedName>
        <fullName evidence="1">Uncharacterized protein</fullName>
    </submittedName>
</protein>
<proteinExistence type="predicted"/>
<comment type="caution">
    <text evidence="1">The sequence shown here is derived from an EMBL/GenBank/DDBJ whole genome shotgun (WGS) entry which is preliminary data.</text>
</comment>
<evidence type="ECO:0000313" key="1">
    <source>
        <dbReference type="EMBL" id="KAH0756029.1"/>
    </source>
</evidence>
<dbReference type="Proteomes" id="UP000826656">
    <property type="component" value="Unassembled WGS sequence"/>
</dbReference>
<keyword evidence="2" id="KW-1185">Reference proteome</keyword>
<evidence type="ECO:0000313" key="2">
    <source>
        <dbReference type="Proteomes" id="UP000826656"/>
    </source>
</evidence>
<reference evidence="1 2" key="1">
    <citation type="journal article" date="2021" name="bioRxiv">
        <title>Chromosome-scale and haplotype-resolved genome assembly of a tetraploid potato cultivar.</title>
        <authorList>
            <person name="Sun H."/>
            <person name="Jiao W.-B."/>
            <person name="Krause K."/>
            <person name="Campoy J.A."/>
            <person name="Goel M."/>
            <person name="Folz-Donahue K."/>
            <person name="Kukat C."/>
            <person name="Huettel B."/>
            <person name="Schneeberger K."/>
        </authorList>
    </citation>
    <scope>NUCLEOTIDE SEQUENCE [LARGE SCALE GENOMIC DNA]</scope>
    <source>
        <strain evidence="1">SolTubOtavaFocal</strain>
        <tissue evidence="1">Leaves</tissue>
    </source>
</reference>
<name>A0ABQ7UW09_SOLTU</name>
<organism evidence="1 2">
    <name type="scientific">Solanum tuberosum</name>
    <name type="common">Potato</name>
    <dbReference type="NCBI Taxonomy" id="4113"/>
    <lineage>
        <taxon>Eukaryota</taxon>
        <taxon>Viridiplantae</taxon>
        <taxon>Streptophyta</taxon>
        <taxon>Embryophyta</taxon>
        <taxon>Tracheophyta</taxon>
        <taxon>Spermatophyta</taxon>
        <taxon>Magnoliopsida</taxon>
        <taxon>eudicotyledons</taxon>
        <taxon>Gunneridae</taxon>
        <taxon>Pentapetalae</taxon>
        <taxon>asterids</taxon>
        <taxon>lamiids</taxon>
        <taxon>Solanales</taxon>
        <taxon>Solanaceae</taxon>
        <taxon>Solanoideae</taxon>
        <taxon>Solaneae</taxon>
        <taxon>Solanum</taxon>
    </lineage>
</organism>
<dbReference type="EMBL" id="JAIVGD010000018">
    <property type="protein sequence ID" value="KAH0756029.1"/>
    <property type="molecule type" value="Genomic_DNA"/>
</dbReference>
<accession>A0ABQ7UW09</accession>